<evidence type="ECO:0000256" key="8">
    <source>
        <dbReference type="SAM" id="Phobius"/>
    </source>
</evidence>
<dbReference type="InterPro" id="IPR033122">
    <property type="entry name" value="LETM1-like_RBD"/>
</dbReference>
<comment type="subcellular location">
    <subcellularLocation>
        <location evidence="1">Mitochondrion inner membrane</location>
        <topology evidence="1">Single-pass membrane protein</topology>
    </subcellularLocation>
</comment>
<dbReference type="Pfam" id="PF07766">
    <property type="entry name" value="LETM1_RBD"/>
    <property type="match status" value="1"/>
</dbReference>
<evidence type="ECO:0000313" key="10">
    <source>
        <dbReference type="EMBL" id="KAG8452583.1"/>
    </source>
</evidence>
<keyword evidence="4 8" id="KW-1133">Transmembrane helix</keyword>
<accession>A0A8T2K8K9</accession>
<evidence type="ECO:0000256" key="5">
    <source>
        <dbReference type="ARBA" id="ARBA00023128"/>
    </source>
</evidence>
<keyword evidence="11" id="KW-1185">Reference proteome</keyword>
<sequence>MKGFRLLVTEFKEVIHIKQRMNHLGIQVHELSYREMEKLRQFRRDIIKAAPVVIISIPPFANYLVFVLMYFFPRQLLIRHFWTPKQQEEFLDIYHRMRTEVYTEILDSMLNALPKVPENHLRNQMFQLCTQVQHGVHPQVADLQVISSAFSGPPLGMKRLDVQQMKALSRVMFLTPHVPGFLLQHRLRSHIVEIWNLDCALVQLGVNELSDEELKRACYIRGLNSTHLSKEDCKRWLNCWLQLSSRLKVSEASLLLHSMVFLSVNYLQSLKQ</sequence>
<comment type="caution">
    <text evidence="10">The sequence shown here is derived from an EMBL/GenBank/DDBJ whole genome shotgun (WGS) entry which is preliminary data.</text>
</comment>
<evidence type="ECO:0000313" key="11">
    <source>
        <dbReference type="Proteomes" id="UP000812440"/>
    </source>
</evidence>
<dbReference type="EMBL" id="JAACNH010000002">
    <property type="protein sequence ID" value="KAG8452584.1"/>
    <property type="molecule type" value="Genomic_DNA"/>
</dbReference>
<proteinExistence type="predicted"/>
<keyword evidence="3" id="KW-0999">Mitochondrion inner membrane</keyword>
<keyword evidence="6 8" id="KW-0472">Membrane</keyword>
<dbReference type="PANTHER" id="PTHR14009:SF13">
    <property type="entry name" value="LETM1 DOMAIN-CONTAINING PROTEIN 1"/>
    <property type="match status" value="1"/>
</dbReference>
<evidence type="ECO:0000256" key="7">
    <source>
        <dbReference type="PROSITE-ProRule" id="PRU01094"/>
    </source>
</evidence>
<name>A0A8T2K8K9_9PIPI</name>
<protein>
    <recommendedName>
        <fullName evidence="9">Letm1 RBD domain-containing protein</fullName>
    </recommendedName>
</protein>
<dbReference type="EMBL" id="JAACNH010000002">
    <property type="protein sequence ID" value="KAG8452583.1"/>
    <property type="molecule type" value="Genomic_DNA"/>
</dbReference>
<feature type="domain" description="Letm1 RBD" evidence="9">
    <location>
        <begin position="93"/>
        <end position="272"/>
    </location>
</feature>
<dbReference type="AlphaFoldDB" id="A0A8T2K8K9"/>
<dbReference type="GO" id="GO:0030003">
    <property type="term" value="P:intracellular monoatomic cation homeostasis"/>
    <property type="evidence" value="ECO:0007669"/>
    <property type="project" value="TreeGrafter"/>
</dbReference>
<gene>
    <name evidence="10" type="ORF">GDO86_004389</name>
</gene>
<dbReference type="InterPro" id="IPR044202">
    <property type="entry name" value="LETM1/MDM38-like"/>
</dbReference>
<evidence type="ECO:0000259" key="9">
    <source>
        <dbReference type="PROSITE" id="PS51758"/>
    </source>
</evidence>
<dbReference type="PROSITE" id="PS51758">
    <property type="entry name" value="LETM1_RBD"/>
    <property type="match status" value="1"/>
</dbReference>
<organism evidence="10 11">
    <name type="scientific">Hymenochirus boettgeri</name>
    <name type="common">Congo dwarf clawed frog</name>
    <dbReference type="NCBI Taxonomy" id="247094"/>
    <lineage>
        <taxon>Eukaryota</taxon>
        <taxon>Metazoa</taxon>
        <taxon>Chordata</taxon>
        <taxon>Craniata</taxon>
        <taxon>Vertebrata</taxon>
        <taxon>Euteleostomi</taxon>
        <taxon>Amphibia</taxon>
        <taxon>Batrachia</taxon>
        <taxon>Anura</taxon>
        <taxon>Pipoidea</taxon>
        <taxon>Pipidae</taxon>
        <taxon>Pipinae</taxon>
        <taxon>Hymenochirus</taxon>
    </lineage>
</organism>
<evidence type="ECO:0000256" key="6">
    <source>
        <dbReference type="ARBA" id="ARBA00023136"/>
    </source>
</evidence>
<dbReference type="GO" id="GO:0043022">
    <property type="term" value="F:ribosome binding"/>
    <property type="evidence" value="ECO:0007669"/>
    <property type="project" value="InterPro"/>
</dbReference>
<dbReference type="PANTHER" id="PTHR14009">
    <property type="entry name" value="LEUCINE ZIPPER-EF-HAND CONTAINING TRANSMEMBRANE PROTEIN"/>
    <property type="match status" value="1"/>
</dbReference>
<dbReference type="Proteomes" id="UP000812440">
    <property type="component" value="Chromosome 2"/>
</dbReference>
<reference evidence="10" key="1">
    <citation type="thesis" date="2020" institute="ProQuest LLC" country="789 East Eisenhower Parkway, Ann Arbor, MI, USA">
        <title>Comparative Genomics and Chromosome Evolution.</title>
        <authorList>
            <person name="Mudd A.B."/>
        </authorList>
    </citation>
    <scope>NUCLEOTIDE SEQUENCE</scope>
    <source>
        <strain evidence="10">Female2</strain>
        <tissue evidence="10">Blood</tissue>
    </source>
</reference>
<evidence type="ECO:0000256" key="4">
    <source>
        <dbReference type="ARBA" id="ARBA00022989"/>
    </source>
</evidence>
<keyword evidence="2 8" id="KW-0812">Transmembrane</keyword>
<dbReference type="GO" id="GO:0005743">
    <property type="term" value="C:mitochondrial inner membrane"/>
    <property type="evidence" value="ECO:0007669"/>
    <property type="project" value="UniProtKB-SubCell"/>
</dbReference>
<evidence type="ECO:0000256" key="3">
    <source>
        <dbReference type="ARBA" id="ARBA00022792"/>
    </source>
</evidence>
<keyword evidence="5 7" id="KW-0496">Mitochondrion</keyword>
<dbReference type="OrthoDB" id="73691at2759"/>
<evidence type="ECO:0000256" key="1">
    <source>
        <dbReference type="ARBA" id="ARBA00004434"/>
    </source>
</evidence>
<evidence type="ECO:0000256" key="2">
    <source>
        <dbReference type="ARBA" id="ARBA00022692"/>
    </source>
</evidence>
<feature type="transmembrane region" description="Helical" evidence="8">
    <location>
        <begin position="46"/>
        <end position="72"/>
    </location>
</feature>